<dbReference type="Proteomes" id="UP000525652">
    <property type="component" value="Unassembled WGS sequence"/>
</dbReference>
<dbReference type="PROSITE" id="PS00409">
    <property type="entry name" value="PROKAR_NTER_METHYL"/>
    <property type="match status" value="1"/>
</dbReference>
<gene>
    <name evidence="2" type="ORF">H5P30_08700</name>
</gene>
<evidence type="ECO:0000256" key="1">
    <source>
        <dbReference type="SAM" id="Phobius"/>
    </source>
</evidence>
<evidence type="ECO:0000313" key="3">
    <source>
        <dbReference type="Proteomes" id="UP000525652"/>
    </source>
</evidence>
<accession>A0A7X1AXK3</accession>
<protein>
    <submittedName>
        <fullName evidence="2">Prepilin-type N-terminal cleavage/methylation domain-containing protein</fullName>
    </submittedName>
</protein>
<evidence type="ECO:0000313" key="2">
    <source>
        <dbReference type="EMBL" id="MBC2601856.1"/>
    </source>
</evidence>
<keyword evidence="3" id="KW-1185">Reference proteome</keyword>
<organism evidence="2 3">
    <name type="scientific">Puniceicoccus vermicola</name>
    <dbReference type="NCBI Taxonomy" id="388746"/>
    <lineage>
        <taxon>Bacteria</taxon>
        <taxon>Pseudomonadati</taxon>
        <taxon>Verrucomicrobiota</taxon>
        <taxon>Opitutia</taxon>
        <taxon>Puniceicoccales</taxon>
        <taxon>Puniceicoccaceae</taxon>
        <taxon>Puniceicoccus</taxon>
    </lineage>
</organism>
<dbReference type="RefSeq" id="WP_354587123.1">
    <property type="nucleotide sequence ID" value="NZ_JACHVA010000076.1"/>
</dbReference>
<dbReference type="EMBL" id="JACHVA010000076">
    <property type="protein sequence ID" value="MBC2601856.1"/>
    <property type="molecule type" value="Genomic_DNA"/>
</dbReference>
<keyword evidence="1" id="KW-0472">Membrane</keyword>
<proteinExistence type="predicted"/>
<sequence length="192" mass="21216">MKHRSNRRQGMSLIETMIAMVIFMMLALGLTSAVIQSQQIAQNNIIRNTVFTIAQGYLEQIKSLSLSEIRLSLADPSGTPLPTMSISALQVGNIEKADPIYLDGPDRKLAGESDGSNFREVLVDLKEDPNTGDLREIVMQAWFDINIDEVENRSHSYSITVNFEAKLRGANRGGIRGELKGIRADLNESAIP</sequence>
<name>A0A7X1AXK3_9BACT</name>
<keyword evidence="1" id="KW-0812">Transmembrane</keyword>
<dbReference type="InterPro" id="IPR012902">
    <property type="entry name" value="N_methyl_site"/>
</dbReference>
<dbReference type="Pfam" id="PF07963">
    <property type="entry name" value="N_methyl"/>
    <property type="match status" value="1"/>
</dbReference>
<feature type="transmembrane region" description="Helical" evidence="1">
    <location>
        <begin position="12"/>
        <end position="35"/>
    </location>
</feature>
<reference evidence="2 3" key="1">
    <citation type="submission" date="2020-07" db="EMBL/GenBank/DDBJ databases">
        <authorList>
            <person name="Feng X."/>
        </authorList>
    </citation>
    <scope>NUCLEOTIDE SEQUENCE [LARGE SCALE GENOMIC DNA]</scope>
    <source>
        <strain evidence="2 3">JCM14086</strain>
    </source>
</reference>
<comment type="caution">
    <text evidence="2">The sequence shown here is derived from an EMBL/GenBank/DDBJ whole genome shotgun (WGS) entry which is preliminary data.</text>
</comment>
<keyword evidence="1" id="KW-1133">Transmembrane helix</keyword>
<dbReference type="AlphaFoldDB" id="A0A7X1AXK3"/>